<dbReference type="Pfam" id="PF03462">
    <property type="entry name" value="PCRF"/>
    <property type="match status" value="1"/>
</dbReference>
<dbReference type="InterPro" id="IPR045853">
    <property type="entry name" value="Pep_chain_release_fac_I_sf"/>
</dbReference>
<reference evidence="6 7" key="1">
    <citation type="journal article" date="2016" name="Nat. Commun.">
        <title>Thousands of microbial genomes shed light on interconnected biogeochemical processes in an aquifer system.</title>
        <authorList>
            <person name="Anantharaman K."/>
            <person name="Brown C.T."/>
            <person name="Hug L.A."/>
            <person name="Sharon I."/>
            <person name="Castelle C.J."/>
            <person name="Probst A.J."/>
            <person name="Thomas B.C."/>
            <person name="Singh A."/>
            <person name="Wilkins M.J."/>
            <person name="Karaoz U."/>
            <person name="Brodie E.L."/>
            <person name="Williams K.H."/>
            <person name="Hubbard S.S."/>
            <person name="Banfield J.F."/>
        </authorList>
    </citation>
    <scope>NUCLEOTIDE SEQUENCE [LARGE SCALE GENOMIC DNA]</scope>
</reference>
<dbReference type="Pfam" id="PF00472">
    <property type="entry name" value="RF-1"/>
    <property type="match status" value="1"/>
</dbReference>
<dbReference type="SUPFAM" id="SSF75620">
    <property type="entry name" value="Release factor"/>
    <property type="match status" value="1"/>
</dbReference>
<proteinExistence type="inferred from homology"/>
<evidence type="ECO:0000256" key="2">
    <source>
        <dbReference type="ARBA" id="ARBA00022481"/>
    </source>
</evidence>
<feature type="domain" description="Prokaryotic-type class I peptide chain release factors" evidence="5">
    <location>
        <begin position="239"/>
        <end position="255"/>
    </location>
</feature>
<dbReference type="EMBL" id="MFUY01000017">
    <property type="protein sequence ID" value="OGI85978.1"/>
    <property type="molecule type" value="Genomic_DNA"/>
</dbReference>
<evidence type="ECO:0000259" key="5">
    <source>
        <dbReference type="PROSITE" id="PS00745"/>
    </source>
</evidence>
<dbReference type="AlphaFoldDB" id="A0A1F6WVU0"/>
<dbReference type="Proteomes" id="UP000176187">
    <property type="component" value="Unassembled WGS sequence"/>
</dbReference>
<dbReference type="GO" id="GO:0003747">
    <property type="term" value="F:translation release factor activity"/>
    <property type="evidence" value="ECO:0007669"/>
    <property type="project" value="InterPro"/>
</dbReference>
<dbReference type="InterPro" id="IPR005139">
    <property type="entry name" value="PCRF"/>
</dbReference>
<evidence type="ECO:0000256" key="4">
    <source>
        <dbReference type="SAM" id="Coils"/>
    </source>
</evidence>
<dbReference type="GO" id="GO:0005737">
    <property type="term" value="C:cytoplasm"/>
    <property type="evidence" value="ECO:0007669"/>
    <property type="project" value="UniProtKB-ARBA"/>
</dbReference>
<protein>
    <submittedName>
        <fullName evidence="6">Peptide chain release factor 1</fullName>
    </submittedName>
</protein>
<evidence type="ECO:0000256" key="1">
    <source>
        <dbReference type="ARBA" id="ARBA00010835"/>
    </source>
</evidence>
<dbReference type="PROSITE" id="PS00745">
    <property type="entry name" value="RF_PROK_I"/>
    <property type="match status" value="1"/>
</dbReference>
<dbReference type="Gene3D" id="3.30.70.1660">
    <property type="match status" value="1"/>
</dbReference>
<dbReference type="PANTHER" id="PTHR43804">
    <property type="entry name" value="LD18447P"/>
    <property type="match status" value="1"/>
</dbReference>
<dbReference type="STRING" id="1801774.A3A05_02600"/>
<dbReference type="SMART" id="SM00937">
    <property type="entry name" value="PCRF"/>
    <property type="match status" value="1"/>
</dbReference>
<dbReference type="FunFam" id="3.30.160.20:FF:000004">
    <property type="entry name" value="Peptide chain release factor 1"/>
    <property type="match status" value="1"/>
</dbReference>
<accession>A0A1F6WVU0</accession>
<keyword evidence="3" id="KW-0648">Protein biosynthesis</keyword>
<comment type="caution">
    <text evidence="6">The sequence shown here is derived from an EMBL/GenBank/DDBJ whole genome shotgun (WGS) entry which is preliminary data.</text>
</comment>
<dbReference type="Gene3D" id="3.30.160.20">
    <property type="match status" value="1"/>
</dbReference>
<dbReference type="InterPro" id="IPR000352">
    <property type="entry name" value="Pep_chain_release_fac_I"/>
</dbReference>
<dbReference type="InterPro" id="IPR050057">
    <property type="entry name" value="Prokaryotic/Mito_RF"/>
</dbReference>
<evidence type="ECO:0000313" key="7">
    <source>
        <dbReference type="Proteomes" id="UP000176187"/>
    </source>
</evidence>
<evidence type="ECO:0000313" key="6">
    <source>
        <dbReference type="EMBL" id="OGI85978.1"/>
    </source>
</evidence>
<organism evidence="6 7">
    <name type="scientific">Candidatus Nomurabacteria bacterium RIFCSPLOWO2_01_FULL_41_12</name>
    <dbReference type="NCBI Taxonomy" id="1801774"/>
    <lineage>
        <taxon>Bacteria</taxon>
        <taxon>Candidatus Nomuraibacteriota</taxon>
    </lineage>
</organism>
<dbReference type="PANTHER" id="PTHR43804:SF7">
    <property type="entry name" value="LD18447P"/>
    <property type="match status" value="1"/>
</dbReference>
<evidence type="ECO:0000256" key="3">
    <source>
        <dbReference type="ARBA" id="ARBA00022917"/>
    </source>
</evidence>
<name>A0A1F6WVU0_9BACT</name>
<feature type="coiled-coil region" evidence="4">
    <location>
        <begin position="275"/>
        <end position="302"/>
    </location>
</feature>
<feature type="coiled-coil region" evidence="4">
    <location>
        <begin position="85"/>
        <end position="115"/>
    </location>
</feature>
<sequence length="366" mass="41812">MPAPFPDYRAGPSGSSKLQETSRFLGFLKSAPATNLCYFNIIMDIKDIDELKKDHRTSYLATELEKFLREEAEVREMLSGDDTLHELAAKELKSIQEEKERIEKQIQDILDKDKEIDEFPNEIVLEVRAGAGGDEASLFAWELAYMYGKFAEQQGWQWKTNYESKSDLNGYKEASFEIKGKDVYKLMRYETGVHRVQRIPATEKNGRVHTSTASVAVLPIKKKISIKIDPSEFELEYSRSGGKGGQNVNKVETAVRIIHKPTGLDVRSTNERSQLANREKAMMILTAKLEQLEEEKEAKKYAGVRREQIGTGDRSEKIRTYNFPQDRITDHRIKKSWHNLPKIMEGGIEDIITDIESGAVGEEEEE</sequence>
<gene>
    <name evidence="6" type="ORF">A3A05_02600</name>
</gene>
<keyword evidence="4" id="KW-0175">Coiled coil</keyword>
<comment type="similarity">
    <text evidence="1">Belongs to the prokaryotic/mitochondrial release factor family.</text>
</comment>
<keyword evidence="2" id="KW-0488">Methylation</keyword>